<reference evidence="10" key="2">
    <citation type="journal article" date="2021" name="PeerJ">
        <title>Extensive microbial diversity within the chicken gut microbiome revealed by metagenomics and culture.</title>
        <authorList>
            <person name="Gilroy R."/>
            <person name="Ravi A."/>
            <person name="Getino M."/>
            <person name="Pursley I."/>
            <person name="Horton D.L."/>
            <person name="Alikhan N.F."/>
            <person name="Baker D."/>
            <person name="Gharbi K."/>
            <person name="Hall N."/>
            <person name="Watson M."/>
            <person name="Adriaenssens E.M."/>
            <person name="Foster-Nyarko E."/>
            <person name="Jarju S."/>
            <person name="Secka A."/>
            <person name="Antonio M."/>
            <person name="Oren A."/>
            <person name="Chaudhuri R.R."/>
            <person name="La Ragione R."/>
            <person name="Hildebrand F."/>
            <person name="Pallen M.J."/>
        </authorList>
    </citation>
    <scope>NUCLEOTIDE SEQUENCE</scope>
    <source>
        <strain evidence="10">CHK195-15760</strain>
    </source>
</reference>
<feature type="domain" description="ABC transmembrane type-1" evidence="9">
    <location>
        <begin position="16"/>
        <end position="297"/>
    </location>
</feature>
<dbReference type="CDD" id="cd18548">
    <property type="entry name" value="ABC_6TM_Tm287_like"/>
    <property type="match status" value="1"/>
</dbReference>
<dbReference type="SUPFAM" id="SSF90123">
    <property type="entry name" value="ABC transporter transmembrane region"/>
    <property type="match status" value="1"/>
</dbReference>
<gene>
    <name evidence="10" type="ORF">IAB70_00790</name>
</gene>
<dbReference type="InterPro" id="IPR011527">
    <property type="entry name" value="ABC1_TM_dom"/>
</dbReference>
<evidence type="ECO:0000259" key="8">
    <source>
        <dbReference type="PROSITE" id="PS50893"/>
    </source>
</evidence>
<feature type="transmembrane region" description="Helical" evidence="7">
    <location>
        <begin position="156"/>
        <end position="173"/>
    </location>
</feature>
<dbReference type="GO" id="GO:0015421">
    <property type="term" value="F:ABC-type oligopeptide transporter activity"/>
    <property type="evidence" value="ECO:0007669"/>
    <property type="project" value="TreeGrafter"/>
</dbReference>
<feature type="domain" description="ABC transporter" evidence="8">
    <location>
        <begin position="340"/>
        <end position="575"/>
    </location>
</feature>
<dbReference type="InterPro" id="IPR003593">
    <property type="entry name" value="AAA+_ATPase"/>
</dbReference>
<feature type="transmembrane region" description="Helical" evidence="7">
    <location>
        <begin position="132"/>
        <end position="150"/>
    </location>
</feature>
<organism evidence="10 11">
    <name type="scientific">Candidatus Merdicola faecigallinarum</name>
    <dbReference type="NCBI Taxonomy" id="2840862"/>
    <lineage>
        <taxon>Bacteria</taxon>
        <taxon>Bacillati</taxon>
        <taxon>Bacillota</taxon>
        <taxon>Clostridia</taxon>
        <taxon>Candidatus Merdicola</taxon>
    </lineage>
</organism>
<comment type="subcellular location">
    <subcellularLocation>
        <location evidence="1">Cell membrane</location>
        <topology evidence="1">Multi-pass membrane protein</topology>
    </subcellularLocation>
</comment>
<dbReference type="Gene3D" id="3.40.50.300">
    <property type="entry name" value="P-loop containing nucleotide triphosphate hydrolases"/>
    <property type="match status" value="1"/>
</dbReference>
<feature type="transmembrane region" description="Helical" evidence="7">
    <location>
        <begin position="271"/>
        <end position="295"/>
    </location>
</feature>
<dbReference type="EMBL" id="DVNH01000006">
    <property type="protein sequence ID" value="HIU51154.1"/>
    <property type="molecule type" value="Genomic_DNA"/>
</dbReference>
<dbReference type="InterPro" id="IPR003439">
    <property type="entry name" value="ABC_transporter-like_ATP-bd"/>
</dbReference>
<evidence type="ECO:0000256" key="6">
    <source>
        <dbReference type="ARBA" id="ARBA00023136"/>
    </source>
</evidence>
<evidence type="ECO:0000256" key="5">
    <source>
        <dbReference type="ARBA" id="ARBA00022989"/>
    </source>
</evidence>
<dbReference type="PROSITE" id="PS50929">
    <property type="entry name" value="ABC_TM1F"/>
    <property type="match status" value="1"/>
</dbReference>
<dbReference type="InterPro" id="IPR039421">
    <property type="entry name" value="Type_1_exporter"/>
</dbReference>
<proteinExistence type="predicted"/>
<evidence type="ECO:0000256" key="2">
    <source>
        <dbReference type="ARBA" id="ARBA00022692"/>
    </source>
</evidence>
<evidence type="ECO:0000259" key="9">
    <source>
        <dbReference type="PROSITE" id="PS50929"/>
    </source>
</evidence>
<dbReference type="PROSITE" id="PS50893">
    <property type="entry name" value="ABC_TRANSPORTER_2"/>
    <property type="match status" value="1"/>
</dbReference>
<dbReference type="GO" id="GO:0005886">
    <property type="term" value="C:plasma membrane"/>
    <property type="evidence" value="ECO:0007669"/>
    <property type="project" value="UniProtKB-SubCell"/>
</dbReference>
<feature type="transmembrane region" description="Helical" evidence="7">
    <location>
        <begin position="15"/>
        <end position="36"/>
    </location>
</feature>
<dbReference type="GO" id="GO:0005524">
    <property type="term" value="F:ATP binding"/>
    <property type="evidence" value="ECO:0007669"/>
    <property type="project" value="UniProtKB-KW"/>
</dbReference>
<dbReference type="Gene3D" id="1.20.1560.10">
    <property type="entry name" value="ABC transporter type 1, transmembrane domain"/>
    <property type="match status" value="1"/>
</dbReference>
<dbReference type="InterPro" id="IPR036640">
    <property type="entry name" value="ABC1_TM_sf"/>
</dbReference>
<evidence type="ECO:0000256" key="7">
    <source>
        <dbReference type="SAM" id="Phobius"/>
    </source>
</evidence>
<evidence type="ECO:0000256" key="1">
    <source>
        <dbReference type="ARBA" id="ARBA00004651"/>
    </source>
</evidence>
<evidence type="ECO:0000256" key="3">
    <source>
        <dbReference type="ARBA" id="ARBA00022741"/>
    </source>
</evidence>
<dbReference type="PANTHER" id="PTHR43394:SF1">
    <property type="entry name" value="ATP-BINDING CASSETTE SUB-FAMILY B MEMBER 10, MITOCHONDRIAL"/>
    <property type="match status" value="1"/>
</dbReference>
<protein>
    <submittedName>
        <fullName evidence="10">ABC transporter ATP-binding protein</fullName>
    </submittedName>
</protein>
<keyword evidence="6 7" id="KW-0472">Membrane</keyword>
<evidence type="ECO:0000313" key="10">
    <source>
        <dbReference type="EMBL" id="HIU51154.1"/>
    </source>
</evidence>
<dbReference type="SMART" id="SM00382">
    <property type="entry name" value="AAA"/>
    <property type="match status" value="1"/>
</dbReference>
<name>A0A9D1S8H3_9FIRM</name>
<evidence type="ECO:0000313" key="11">
    <source>
        <dbReference type="Proteomes" id="UP000824093"/>
    </source>
</evidence>
<keyword evidence="5 7" id="KW-1133">Transmembrane helix</keyword>
<dbReference type="Proteomes" id="UP000824093">
    <property type="component" value="Unassembled WGS sequence"/>
</dbReference>
<evidence type="ECO:0000256" key="4">
    <source>
        <dbReference type="ARBA" id="ARBA00022840"/>
    </source>
</evidence>
<feature type="transmembrane region" description="Helical" evidence="7">
    <location>
        <begin position="237"/>
        <end position="259"/>
    </location>
</feature>
<comment type="caution">
    <text evidence="10">The sequence shown here is derived from an EMBL/GenBank/DDBJ whole genome shotgun (WGS) entry which is preliminary data.</text>
</comment>
<accession>A0A9D1S8H3</accession>
<sequence length="581" mass="65623">MKTLLHFLSEYKKELFLGPFLKLLEAIIEIFLPFFIADSLNKLSFLSSSQLIQRGIFMLFLIMIGCLAAILAQFFAAKTSQGFAFKLRKELFSHSLKLSSKQTKQFGSSSLVNRIIFDVTNLETAVAMFIRLVIRVPFVCIGSFIMIFYFDQTLAFVLLCFIFALAFCILLISKSSSKLHKKANQKLDKMALQIKENLSNIRLIRSLVSQSKEKKKLDHVNMQIASLSKFANFISGLFNPISTFILDIAILFVLYIGHFHLLSGNLSQGDLIAIINYITQILLSVVVLSNLIVIYTKAFASKERVLEILNEKPVFNGGNLSFISSSSKDVPLQPSFENIIEFKNVSFSHDEDHPFIKNINLSIKPGQVIGLIGLTGSGKSTFLNLLNRTYDISSGDLLLFGHPIKEYNLKYLKNIVRFIDQNPSFLSNSIKNNILLGHPELEEDLSFALKQSDCYDFVFQFPDNIEHTLEPNATNLSGGQRQRLSIARAFIGDPKILILDDTTSSLDFATESFILKNIFSYIKEKKITTFISSQKISTISTCDQILVWDEGKIESIGDHSTLLKISPIYQMIYKMQTKEVS</sequence>
<dbReference type="InterPro" id="IPR017871">
    <property type="entry name" value="ABC_transporter-like_CS"/>
</dbReference>
<feature type="transmembrane region" description="Helical" evidence="7">
    <location>
        <begin position="56"/>
        <end position="77"/>
    </location>
</feature>
<dbReference type="Pfam" id="PF00005">
    <property type="entry name" value="ABC_tran"/>
    <property type="match status" value="1"/>
</dbReference>
<dbReference type="SUPFAM" id="SSF52540">
    <property type="entry name" value="P-loop containing nucleoside triphosphate hydrolases"/>
    <property type="match status" value="1"/>
</dbReference>
<dbReference type="GO" id="GO:0016887">
    <property type="term" value="F:ATP hydrolysis activity"/>
    <property type="evidence" value="ECO:0007669"/>
    <property type="project" value="InterPro"/>
</dbReference>
<dbReference type="PROSITE" id="PS00211">
    <property type="entry name" value="ABC_TRANSPORTER_1"/>
    <property type="match status" value="1"/>
</dbReference>
<keyword evidence="3" id="KW-0547">Nucleotide-binding</keyword>
<keyword evidence="2 7" id="KW-0812">Transmembrane</keyword>
<dbReference type="Pfam" id="PF00664">
    <property type="entry name" value="ABC_membrane"/>
    <property type="match status" value="1"/>
</dbReference>
<keyword evidence="4 10" id="KW-0067">ATP-binding</keyword>
<reference evidence="10" key="1">
    <citation type="submission" date="2020-10" db="EMBL/GenBank/DDBJ databases">
        <authorList>
            <person name="Gilroy R."/>
        </authorList>
    </citation>
    <scope>NUCLEOTIDE SEQUENCE</scope>
    <source>
        <strain evidence="10">CHK195-15760</strain>
    </source>
</reference>
<dbReference type="PANTHER" id="PTHR43394">
    <property type="entry name" value="ATP-DEPENDENT PERMEASE MDL1, MITOCHONDRIAL"/>
    <property type="match status" value="1"/>
</dbReference>
<dbReference type="AlphaFoldDB" id="A0A9D1S8H3"/>
<dbReference type="InterPro" id="IPR027417">
    <property type="entry name" value="P-loop_NTPase"/>
</dbReference>